<feature type="chain" id="PRO_5037018618" description="Apple domain-containing protein" evidence="1">
    <location>
        <begin position="20"/>
        <end position="277"/>
    </location>
</feature>
<dbReference type="PROSITE" id="PS50948">
    <property type="entry name" value="PAN"/>
    <property type="match status" value="1"/>
</dbReference>
<organism evidence="3 4">
    <name type="scientific">Patiria miniata</name>
    <name type="common">Bat star</name>
    <name type="synonym">Asterina miniata</name>
    <dbReference type="NCBI Taxonomy" id="46514"/>
    <lineage>
        <taxon>Eukaryota</taxon>
        <taxon>Metazoa</taxon>
        <taxon>Echinodermata</taxon>
        <taxon>Eleutherozoa</taxon>
        <taxon>Asterozoa</taxon>
        <taxon>Asteroidea</taxon>
        <taxon>Valvatacea</taxon>
        <taxon>Valvatida</taxon>
        <taxon>Asterinidae</taxon>
        <taxon>Patiria</taxon>
    </lineage>
</organism>
<dbReference type="OrthoDB" id="6044186at2759"/>
<name>A0A914A8U3_PATMI</name>
<sequence length="277" mass="30721">MLLITLILVCPCMGAAVVGEKCDGIRGTFEYFPVEGRTLSGSVYRRFRPVSSATCGQRCHFSPECASFNYCPRSRRCDLNNSTRASRELIQDEFCIYYDANKTTAFYSYIPGPGPTVMPHVVTTPVSCSYVTTPMTPYEYTYVLPHVNLGTNFRVNFSLRAPRNGNIALSSLPNDSGVFYEIIIGGYTNTKSAIRTCKACDAGQLQITTNGILSDAEDRLFWIEYNDGNVQVGTGGNSPSPMMSKNWYGGQRPSTVYVGVSTWQDASGHWFFLDFCE</sequence>
<dbReference type="RefSeq" id="XP_038059829.1">
    <property type="nucleotide sequence ID" value="XM_038203901.1"/>
</dbReference>
<proteinExistence type="predicted"/>
<dbReference type="InterPro" id="IPR022041">
    <property type="entry name" value="Methyltransf_FA"/>
</dbReference>
<dbReference type="AlphaFoldDB" id="A0A914A8U3"/>
<evidence type="ECO:0000256" key="1">
    <source>
        <dbReference type="SAM" id="SignalP"/>
    </source>
</evidence>
<dbReference type="Proteomes" id="UP000887568">
    <property type="component" value="Unplaced"/>
</dbReference>
<evidence type="ECO:0000259" key="2">
    <source>
        <dbReference type="PROSITE" id="PS50948"/>
    </source>
</evidence>
<dbReference type="GeneID" id="119730848"/>
<dbReference type="PANTHER" id="PTHR36695">
    <property type="entry name" value="AGAP008648-PA"/>
    <property type="match status" value="1"/>
</dbReference>
<dbReference type="SUPFAM" id="SSF57414">
    <property type="entry name" value="Hairpin loop containing domain-like"/>
    <property type="match status" value="1"/>
</dbReference>
<dbReference type="InterPro" id="IPR003609">
    <property type="entry name" value="Pan_app"/>
</dbReference>
<keyword evidence="4" id="KW-1185">Reference proteome</keyword>
<evidence type="ECO:0000313" key="3">
    <source>
        <dbReference type="EnsemblMetazoa" id="XP_038059829.1"/>
    </source>
</evidence>
<evidence type="ECO:0000313" key="4">
    <source>
        <dbReference type="Proteomes" id="UP000887568"/>
    </source>
</evidence>
<feature type="domain" description="Apple" evidence="2">
    <location>
        <begin position="22"/>
        <end position="102"/>
    </location>
</feature>
<keyword evidence="1" id="KW-0732">Signal</keyword>
<protein>
    <recommendedName>
        <fullName evidence="2">Apple domain-containing protein</fullName>
    </recommendedName>
</protein>
<dbReference type="EnsemblMetazoa" id="XM_038203901.1">
    <property type="protein sequence ID" value="XP_038059829.1"/>
    <property type="gene ID" value="LOC119730848"/>
</dbReference>
<accession>A0A914A8U3</accession>
<feature type="signal peptide" evidence="1">
    <location>
        <begin position="1"/>
        <end position="19"/>
    </location>
</feature>
<dbReference type="Pfam" id="PF00024">
    <property type="entry name" value="PAN_1"/>
    <property type="match status" value="1"/>
</dbReference>
<dbReference type="PANTHER" id="PTHR36695:SF12">
    <property type="entry name" value="AGAP008648-PA"/>
    <property type="match status" value="1"/>
</dbReference>
<dbReference type="Pfam" id="PF12248">
    <property type="entry name" value="Methyltransf_FA"/>
    <property type="match status" value="1"/>
</dbReference>
<reference evidence="3" key="1">
    <citation type="submission" date="2022-11" db="UniProtKB">
        <authorList>
            <consortium name="EnsemblMetazoa"/>
        </authorList>
    </citation>
    <scope>IDENTIFICATION</scope>
</reference>
<dbReference type="Gene3D" id="3.50.4.10">
    <property type="entry name" value="Hepatocyte Growth Factor"/>
    <property type="match status" value="1"/>
</dbReference>